<dbReference type="OrthoDB" id="6238723at2759"/>
<name>A0A8T0D786_9TREM</name>
<comment type="caution">
    <text evidence="1">The sequence shown here is derived from an EMBL/GenBank/DDBJ whole genome shotgun (WGS) entry which is preliminary data.</text>
</comment>
<dbReference type="Proteomes" id="UP000699462">
    <property type="component" value="Unassembled WGS sequence"/>
</dbReference>
<organism evidence="1 2">
    <name type="scientific">Paragonimus westermani</name>
    <dbReference type="NCBI Taxonomy" id="34504"/>
    <lineage>
        <taxon>Eukaryota</taxon>
        <taxon>Metazoa</taxon>
        <taxon>Spiralia</taxon>
        <taxon>Lophotrochozoa</taxon>
        <taxon>Platyhelminthes</taxon>
        <taxon>Trematoda</taxon>
        <taxon>Digenea</taxon>
        <taxon>Plagiorchiida</taxon>
        <taxon>Troglotremata</taxon>
        <taxon>Troglotrematidae</taxon>
        <taxon>Paragonimus</taxon>
    </lineage>
</organism>
<gene>
    <name evidence="1" type="ORF">P879_11319</name>
</gene>
<accession>A0A8T0D786</accession>
<protein>
    <submittedName>
        <fullName evidence="1">Uncharacterized protein</fullName>
    </submittedName>
</protein>
<proteinExistence type="predicted"/>
<keyword evidence="2" id="KW-1185">Reference proteome</keyword>
<evidence type="ECO:0000313" key="1">
    <source>
        <dbReference type="EMBL" id="KAF8562511.1"/>
    </source>
</evidence>
<sequence>MSVLIFIGYSVVFALIFQIPIHFEVSPASQVVSQSAASKQSKEDGSLSLRVFQRTCREHLRPIWPDATFSQEESDVLLISSDVGHDCVLFLDNMCDGWFRVGIHLVTALLTANQYANGKPCQTTAAIWISSTVEDGPDPLLFSPFRYP</sequence>
<dbReference type="AlphaFoldDB" id="A0A8T0D786"/>
<reference evidence="1 2" key="1">
    <citation type="submission" date="2019-07" db="EMBL/GenBank/DDBJ databases">
        <title>Annotation for the trematode Paragonimus westermani.</title>
        <authorList>
            <person name="Choi Y.-J."/>
        </authorList>
    </citation>
    <scope>NUCLEOTIDE SEQUENCE [LARGE SCALE GENOMIC DNA]</scope>
    <source>
        <strain evidence="1">180907_Pwestermani</strain>
    </source>
</reference>
<evidence type="ECO:0000313" key="2">
    <source>
        <dbReference type="Proteomes" id="UP000699462"/>
    </source>
</evidence>
<dbReference type="EMBL" id="JTDF01019568">
    <property type="protein sequence ID" value="KAF8562511.1"/>
    <property type="molecule type" value="Genomic_DNA"/>
</dbReference>